<evidence type="ECO:0000256" key="1">
    <source>
        <dbReference type="ARBA" id="ARBA00009275"/>
    </source>
</evidence>
<feature type="region of interest" description="Disordered" evidence="8">
    <location>
        <begin position="294"/>
        <end position="319"/>
    </location>
</feature>
<evidence type="ECO:0000313" key="9">
    <source>
        <dbReference type="EMBL" id="KAL3075709.1"/>
    </source>
</evidence>
<evidence type="ECO:0000256" key="6">
    <source>
        <dbReference type="ARBA" id="ARBA00045223"/>
    </source>
</evidence>
<dbReference type="InterPro" id="IPR032466">
    <property type="entry name" value="Metal_Hydrolase"/>
</dbReference>
<dbReference type="PANTHER" id="PTHR10060:SF15">
    <property type="entry name" value="DEOXYRIBONUCLEASE TATDN1"/>
    <property type="match status" value="1"/>
</dbReference>
<dbReference type="PIRSF" id="PIRSF005902">
    <property type="entry name" value="DNase_TatD"/>
    <property type="match status" value="1"/>
</dbReference>
<dbReference type="GO" id="GO:0046872">
    <property type="term" value="F:metal ion binding"/>
    <property type="evidence" value="ECO:0007669"/>
    <property type="project" value="UniProtKB-KW"/>
</dbReference>
<keyword evidence="4" id="KW-0378">Hydrolase</keyword>
<comment type="function">
    <text evidence="6">Deoxyribonuclease which catalyzes (in vitro) the decatenation of kinetoplast DNA, which are circular DNA catenated to each other, producing linear DNA molecules. Plays an important role in chromosomal segregation and cell cycle progression during eye development probably via its DNA decatenation activity.</text>
</comment>
<accession>A0ABD2I5H0</accession>
<dbReference type="Proteomes" id="UP001620645">
    <property type="component" value="Unassembled WGS sequence"/>
</dbReference>
<gene>
    <name evidence="9" type="ORF">niasHS_012539</name>
</gene>
<dbReference type="Gene3D" id="3.20.20.140">
    <property type="entry name" value="Metal-dependent hydrolases"/>
    <property type="match status" value="1"/>
</dbReference>
<protein>
    <recommendedName>
        <fullName evidence="5">Deoxyribonuclease TATDN1</fullName>
    </recommendedName>
</protein>
<dbReference type="InterPro" id="IPR001130">
    <property type="entry name" value="TatD-like"/>
</dbReference>
<evidence type="ECO:0000256" key="3">
    <source>
        <dbReference type="ARBA" id="ARBA00022723"/>
    </source>
</evidence>
<dbReference type="EMBL" id="JBICCN010000348">
    <property type="protein sequence ID" value="KAL3075709.1"/>
    <property type="molecule type" value="Genomic_DNA"/>
</dbReference>
<keyword evidence="2" id="KW-0540">Nuclease</keyword>
<dbReference type="GO" id="GO:0004518">
    <property type="term" value="F:nuclease activity"/>
    <property type="evidence" value="ECO:0007669"/>
    <property type="project" value="UniProtKB-KW"/>
</dbReference>
<evidence type="ECO:0000256" key="4">
    <source>
        <dbReference type="ARBA" id="ARBA00022801"/>
    </source>
</evidence>
<dbReference type="Pfam" id="PF01026">
    <property type="entry name" value="TatD_DNase"/>
    <property type="match status" value="1"/>
</dbReference>
<dbReference type="FunFam" id="3.20.20.140:FF:000005">
    <property type="entry name" value="TatD family hydrolase"/>
    <property type="match status" value="1"/>
</dbReference>
<reference evidence="9 10" key="1">
    <citation type="submission" date="2024-10" db="EMBL/GenBank/DDBJ databases">
        <authorList>
            <person name="Kim D."/>
        </authorList>
    </citation>
    <scope>NUCLEOTIDE SEQUENCE [LARGE SCALE GENOMIC DNA]</scope>
    <source>
        <strain evidence="9">Taebaek</strain>
    </source>
</reference>
<evidence type="ECO:0000256" key="2">
    <source>
        <dbReference type="ARBA" id="ARBA00022722"/>
    </source>
</evidence>
<dbReference type="PANTHER" id="PTHR10060">
    <property type="entry name" value="TATD FAMILY DEOXYRIBONUCLEASE"/>
    <property type="match status" value="1"/>
</dbReference>
<organism evidence="9 10">
    <name type="scientific">Heterodera schachtii</name>
    <name type="common">Sugarbeet cyst nematode worm</name>
    <name type="synonym">Tylenchus schachtii</name>
    <dbReference type="NCBI Taxonomy" id="97005"/>
    <lineage>
        <taxon>Eukaryota</taxon>
        <taxon>Metazoa</taxon>
        <taxon>Ecdysozoa</taxon>
        <taxon>Nematoda</taxon>
        <taxon>Chromadorea</taxon>
        <taxon>Rhabditida</taxon>
        <taxon>Tylenchina</taxon>
        <taxon>Tylenchomorpha</taxon>
        <taxon>Tylenchoidea</taxon>
        <taxon>Heteroderidae</taxon>
        <taxon>Heteroderinae</taxon>
        <taxon>Heterodera</taxon>
    </lineage>
</organism>
<dbReference type="AlphaFoldDB" id="A0ABD2I5H0"/>
<proteinExistence type="inferred from homology"/>
<keyword evidence="3 7" id="KW-0479">Metal-binding</keyword>
<dbReference type="CDD" id="cd01310">
    <property type="entry name" value="TatD_DNAse"/>
    <property type="match status" value="1"/>
</dbReference>
<feature type="binding site" evidence="7">
    <location>
        <position position="100"/>
    </location>
    <ligand>
        <name>a divalent metal cation</name>
        <dbReference type="ChEBI" id="CHEBI:60240"/>
        <label>1</label>
    </ligand>
</feature>
<feature type="binding site" evidence="7">
    <location>
        <position position="136"/>
    </location>
    <ligand>
        <name>a divalent metal cation</name>
        <dbReference type="ChEBI" id="CHEBI:60240"/>
        <label>2</label>
    </ligand>
</feature>
<comment type="similarity">
    <text evidence="1">Belongs to the metallo-dependent hydrolases superfamily. TatD-type hydrolase family.</text>
</comment>
<feature type="binding site" evidence="7">
    <location>
        <position position="161"/>
    </location>
    <ligand>
        <name>a divalent metal cation</name>
        <dbReference type="ChEBI" id="CHEBI:60240"/>
        <label>2</label>
    </ligand>
</feature>
<evidence type="ECO:0000256" key="8">
    <source>
        <dbReference type="SAM" id="MobiDB-lite"/>
    </source>
</evidence>
<evidence type="ECO:0000256" key="7">
    <source>
        <dbReference type="PIRSR" id="PIRSR005902-1"/>
    </source>
</evidence>
<feature type="compositionally biased region" description="Low complexity" evidence="8">
    <location>
        <begin position="300"/>
        <end position="309"/>
    </location>
</feature>
<dbReference type="InterPro" id="IPR050891">
    <property type="entry name" value="TatD-type_Hydrolase"/>
</dbReference>
<evidence type="ECO:0000256" key="5">
    <source>
        <dbReference type="ARBA" id="ARBA00039767"/>
    </source>
</evidence>
<dbReference type="GO" id="GO:0016787">
    <property type="term" value="F:hydrolase activity"/>
    <property type="evidence" value="ECO:0007669"/>
    <property type="project" value="UniProtKB-KW"/>
</dbReference>
<feature type="binding site" evidence="7">
    <location>
        <position position="214"/>
    </location>
    <ligand>
        <name>a divalent metal cation</name>
        <dbReference type="ChEBI" id="CHEBI:60240"/>
        <label>1</label>
    </ligand>
</feature>
<keyword evidence="10" id="KW-1185">Reference proteome</keyword>
<comment type="caution">
    <text evidence="9">The sequence shown here is derived from an EMBL/GenBank/DDBJ whole genome shotgun (WGS) entry which is preliminary data.</text>
</comment>
<sequence length="319" mass="35909">MNNLYKLVDIGANLGHPSFQPDFADVLNRAKKAGIVKLLITGASEAITDEAAKLASKEPGFLYYTAGVHPHDAKDFDDGRTLDFLRSHLTTNSQCVAVGECGLDFNRNFSPRDQQLRVFEAQVQLACDLGKPLFIHEREAHQEMVAILSRHSNSLPPTVIHCFTGTEIEAKQYMDMGLYIGLTGFLWKDRAVDGVKHALRQRTIRMDRLLLETDAPYMYPNLDDKKLRKDIDIRQRISTEALALHKHSDFKHNEPSSLAAICELVAAFMDCPAHELANATTANAQRVFGLELEDNHHQQQQEQQQQCNDNENDDSPMVN</sequence>
<evidence type="ECO:0000313" key="10">
    <source>
        <dbReference type="Proteomes" id="UP001620645"/>
    </source>
</evidence>
<feature type="compositionally biased region" description="Acidic residues" evidence="8">
    <location>
        <begin position="310"/>
        <end position="319"/>
    </location>
</feature>
<name>A0ABD2I5H0_HETSC</name>
<dbReference type="SUPFAM" id="SSF51556">
    <property type="entry name" value="Metallo-dependent hydrolases"/>
    <property type="match status" value="1"/>
</dbReference>